<keyword evidence="2" id="KW-1185">Reference proteome</keyword>
<organism evidence="1 2">
    <name type="scientific">Candidatus Enterococcus wittei</name>
    <dbReference type="NCBI Taxonomy" id="1987383"/>
    <lineage>
        <taxon>Bacteria</taxon>
        <taxon>Bacillati</taxon>
        <taxon>Bacillota</taxon>
        <taxon>Bacilli</taxon>
        <taxon>Lactobacillales</taxon>
        <taxon>Enterococcaceae</taxon>
        <taxon>Enterococcus</taxon>
    </lineage>
</organism>
<dbReference type="STRING" id="1987383.A5844_001846"/>
<accession>A0A242JXV5</accession>
<name>A0A242JXV5_9ENTE</name>
<protein>
    <submittedName>
        <fullName evidence="1">Uncharacterized protein</fullName>
    </submittedName>
</protein>
<proteinExistence type="predicted"/>
<gene>
    <name evidence="1" type="ORF">A5844_001846</name>
</gene>
<reference evidence="1 2" key="1">
    <citation type="submission" date="2017-05" db="EMBL/GenBank/DDBJ databases">
        <title>The Genome Sequence of Enterococcus sp. 10A9_DIV0425.</title>
        <authorList>
            <consortium name="The Broad Institute Genomics Platform"/>
            <consortium name="The Broad Institute Genomic Center for Infectious Diseases"/>
            <person name="Earl A."/>
            <person name="Manson A."/>
            <person name="Schwartman J."/>
            <person name="Gilmore M."/>
            <person name="Abouelleil A."/>
            <person name="Cao P."/>
            <person name="Chapman S."/>
            <person name="Cusick C."/>
            <person name="Shea T."/>
            <person name="Young S."/>
            <person name="Neafsey D."/>
            <person name="Nusbaum C."/>
            <person name="Birren B."/>
        </authorList>
    </citation>
    <scope>NUCLEOTIDE SEQUENCE [LARGE SCALE GENOMIC DNA]</scope>
    <source>
        <strain evidence="1 2">10A9_DIV0425</strain>
    </source>
</reference>
<evidence type="ECO:0000313" key="1">
    <source>
        <dbReference type="EMBL" id="OTP10148.1"/>
    </source>
</evidence>
<dbReference type="Proteomes" id="UP000194933">
    <property type="component" value="Unassembled WGS sequence"/>
</dbReference>
<sequence>MEKDILLYGLSEERVRFFCGIMDGKINLEEKAFRTDKRCNKFLLGSYTIDSYVDSLVSNMGTNKRFLQDPEQWKIWLNDILLYKPKSFPLWEEYYSCMKITSKTQGKFIEDPIKQGCKNGVDMAIVYPNIMIYFVLDGIDMDLVVTKSKAYDPSYTGNELRYVYRRWSEAKEKIVFFEKNREVPAPWVAGEYQKVWKSYQPKSWHGIKQNLQTNQLVVKDQEQPVQRSQIRSQLPLYKHVNRAKAVSETGIVTTSDRTSNTKIHNEKERF</sequence>
<dbReference type="EMBL" id="NGMO01000003">
    <property type="protein sequence ID" value="OTP10148.1"/>
    <property type="molecule type" value="Genomic_DNA"/>
</dbReference>
<dbReference type="RefSeq" id="WP_086284923.1">
    <property type="nucleotide sequence ID" value="NZ_NGMO01000003.1"/>
</dbReference>
<dbReference type="AlphaFoldDB" id="A0A242JXV5"/>
<evidence type="ECO:0000313" key="2">
    <source>
        <dbReference type="Proteomes" id="UP000194933"/>
    </source>
</evidence>
<comment type="caution">
    <text evidence="1">The sequence shown here is derived from an EMBL/GenBank/DDBJ whole genome shotgun (WGS) entry which is preliminary data.</text>
</comment>